<dbReference type="EMBL" id="CAVK010000150">
    <property type="protein sequence ID" value="CCW18735.1"/>
    <property type="molecule type" value="Genomic_DNA"/>
</dbReference>
<proteinExistence type="predicted"/>
<dbReference type="RefSeq" id="WP_006959916.1">
    <property type="nucleotide sequence ID" value="NZ_CAVK010000150.1"/>
</dbReference>
<sequence length="49" mass="5287">MSGLALAMFVGLFAWGQQIVGYDDPQGKVQLALLATFSFGLLIGYRANH</sequence>
<protein>
    <submittedName>
        <fullName evidence="1">Uncharacterized protein</fullName>
    </submittedName>
</protein>
<name>N1MNE6_9SPHN</name>
<reference evidence="1 2" key="1">
    <citation type="submission" date="2013-03" db="EMBL/GenBank/DDBJ databases">
        <authorList>
            <person name="Le V."/>
        </authorList>
    </citation>
    <scope>NUCLEOTIDE SEQUENCE [LARGE SCALE GENOMIC DNA]</scope>
    <source>
        <strain evidence="1 2">BiD32</strain>
    </source>
</reference>
<accession>N1MNE6</accession>
<dbReference type="AlphaFoldDB" id="N1MNE6"/>
<keyword evidence="2" id="KW-1185">Reference proteome</keyword>
<evidence type="ECO:0000313" key="2">
    <source>
        <dbReference type="Proteomes" id="UP000013201"/>
    </source>
</evidence>
<gene>
    <name evidence="1" type="ORF">EBBID32_30900</name>
</gene>
<organism evidence="1 2">
    <name type="scientific">Sphingobium indicum BiD32</name>
    <dbReference type="NCBI Taxonomy" id="1301087"/>
    <lineage>
        <taxon>Bacteria</taxon>
        <taxon>Pseudomonadati</taxon>
        <taxon>Pseudomonadota</taxon>
        <taxon>Alphaproteobacteria</taxon>
        <taxon>Sphingomonadales</taxon>
        <taxon>Sphingomonadaceae</taxon>
        <taxon>Sphingobium</taxon>
    </lineage>
</organism>
<evidence type="ECO:0000313" key="1">
    <source>
        <dbReference type="EMBL" id="CCW18735.1"/>
    </source>
</evidence>
<dbReference type="Proteomes" id="UP000013201">
    <property type="component" value="Unassembled WGS sequence"/>
</dbReference>
<comment type="caution">
    <text evidence="1">The sequence shown here is derived from an EMBL/GenBank/DDBJ whole genome shotgun (WGS) entry which is preliminary data.</text>
</comment>
<reference evidence="2" key="2">
    <citation type="submission" date="2013-04" db="EMBL/GenBank/DDBJ databases">
        <title>Bisphenol A degrading Sphingobium sp. strain BiD32.</title>
        <authorList>
            <person name="Nielsen J.L."/>
            <person name="Zhou N.A."/>
            <person name="Kjeldal H."/>
        </authorList>
    </citation>
    <scope>NUCLEOTIDE SEQUENCE [LARGE SCALE GENOMIC DNA]</scope>
    <source>
        <strain evidence="2">BiD32</strain>
    </source>
</reference>